<dbReference type="AlphaFoldDB" id="A0A6P1DNW8"/>
<proteinExistence type="predicted"/>
<protein>
    <submittedName>
        <fullName evidence="1">Uncharacterized protein</fullName>
    </submittedName>
</protein>
<accession>A0A6P1DNW8</accession>
<comment type="caution">
    <text evidence="1">The sequence shown here is derived from an EMBL/GenBank/DDBJ whole genome shotgun (WGS) entry which is preliminary data.</text>
</comment>
<evidence type="ECO:0000313" key="1">
    <source>
        <dbReference type="EMBL" id="NEX19629.1"/>
    </source>
</evidence>
<sequence length="134" mass="15348">MASSNCIYGHKPERTRQSLLDSCLPSWSSLLTPEWRGRVITPGAFRVHHEHEMAAKRVLGYDSRGQPCFYAHDYRQMDVRSDDDEDFYQALAYSESITAWRLRSGLWLVHRRVEPLGEEGESGSSFGLEARMPG</sequence>
<dbReference type="EMBL" id="JAAIJR010000012">
    <property type="protein sequence ID" value="NEX19629.1"/>
    <property type="molecule type" value="Genomic_DNA"/>
</dbReference>
<reference evidence="2" key="1">
    <citation type="journal article" date="2020" name="Microbiol. Resour. Announc.">
        <title>Draft Genome Sequences of Thiorhodococcus mannitoliphagus and Thiorhodococcus minor, Purple Sulfur Photosynthetic Bacteria in the Gammaproteobacterial Family Chromatiaceae.</title>
        <authorList>
            <person name="Aviles F.A."/>
            <person name="Meyer T.E."/>
            <person name="Kyndt J.A."/>
        </authorList>
    </citation>
    <scope>NUCLEOTIDE SEQUENCE [LARGE SCALE GENOMIC DNA]</scope>
    <source>
        <strain evidence="2">DSM 18266</strain>
    </source>
</reference>
<name>A0A6P1DNW8_9GAMM</name>
<organism evidence="1 2">
    <name type="scientific">Thiorhodococcus mannitoliphagus</name>
    <dbReference type="NCBI Taxonomy" id="329406"/>
    <lineage>
        <taxon>Bacteria</taxon>
        <taxon>Pseudomonadati</taxon>
        <taxon>Pseudomonadota</taxon>
        <taxon>Gammaproteobacteria</taxon>
        <taxon>Chromatiales</taxon>
        <taxon>Chromatiaceae</taxon>
        <taxon>Thiorhodococcus</taxon>
    </lineage>
</organism>
<keyword evidence="2" id="KW-1185">Reference proteome</keyword>
<gene>
    <name evidence="1" type="ORF">G3480_04760</name>
</gene>
<dbReference type="RefSeq" id="WP_164652527.1">
    <property type="nucleotide sequence ID" value="NZ_JAAIJR010000012.1"/>
</dbReference>
<evidence type="ECO:0000313" key="2">
    <source>
        <dbReference type="Proteomes" id="UP000471640"/>
    </source>
</evidence>
<dbReference type="Proteomes" id="UP000471640">
    <property type="component" value="Unassembled WGS sequence"/>
</dbReference>
<reference evidence="1 2" key="2">
    <citation type="submission" date="2020-02" db="EMBL/GenBank/DDBJ databases">
        <title>Genome sequences of Thiorhodococcus mannitoliphagus and Thiorhodococcus minor, purple sulfur photosynthetic bacteria in the gammaproteobacterial family, Chromatiaceae.</title>
        <authorList>
            <person name="Aviles F.A."/>
            <person name="Meyer T.E."/>
            <person name="Kyndt J.A."/>
        </authorList>
    </citation>
    <scope>NUCLEOTIDE SEQUENCE [LARGE SCALE GENOMIC DNA]</scope>
    <source>
        <strain evidence="1 2">DSM 18266</strain>
    </source>
</reference>